<gene>
    <name evidence="4" type="ORF">TrCOL_g7817</name>
</gene>
<dbReference type="InterPro" id="IPR009091">
    <property type="entry name" value="RCC1/BLIP-II"/>
</dbReference>
<protein>
    <submittedName>
        <fullName evidence="4">Uncharacterized protein</fullName>
    </submittedName>
</protein>
<dbReference type="Pfam" id="PF13540">
    <property type="entry name" value="RCC1_2"/>
    <property type="match status" value="1"/>
</dbReference>
<dbReference type="Gene3D" id="2.130.10.30">
    <property type="entry name" value="Regulator of chromosome condensation 1/beta-lactamase-inhibitor protein II"/>
    <property type="match status" value="1"/>
</dbReference>
<reference evidence="5" key="1">
    <citation type="journal article" date="2023" name="Commun. Biol.">
        <title>Genome analysis of Parmales, the sister group of diatoms, reveals the evolutionary specialization of diatoms from phago-mixotrophs to photoautotrophs.</title>
        <authorList>
            <person name="Ban H."/>
            <person name="Sato S."/>
            <person name="Yoshikawa S."/>
            <person name="Yamada K."/>
            <person name="Nakamura Y."/>
            <person name="Ichinomiya M."/>
            <person name="Sato N."/>
            <person name="Blanc-Mathieu R."/>
            <person name="Endo H."/>
            <person name="Kuwata A."/>
            <person name="Ogata H."/>
        </authorList>
    </citation>
    <scope>NUCLEOTIDE SEQUENCE [LARGE SCALE GENOMIC DNA]</scope>
</reference>
<evidence type="ECO:0000256" key="2">
    <source>
        <dbReference type="PROSITE-ProRule" id="PRU00235"/>
    </source>
</evidence>
<comment type="caution">
    <text evidence="4">The sequence shown here is derived from an EMBL/GenBank/DDBJ whole genome shotgun (WGS) entry which is preliminary data.</text>
</comment>
<evidence type="ECO:0000313" key="4">
    <source>
        <dbReference type="EMBL" id="GMI43607.1"/>
    </source>
</evidence>
<dbReference type="SUPFAM" id="SSF50985">
    <property type="entry name" value="RCC1/BLIP-II"/>
    <property type="match status" value="1"/>
</dbReference>
<evidence type="ECO:0000313" key="5">
    <source>
        <dbReference type="Proteomes" id="UP001165065"/>
    </source>
</evidence>
<dbReference type="PROSITE" id="PS50012">
    <property type="entry name" value="RCC1_3"/>
    <property type="match status" value="1"/>
</dbReference>
<name>A0A9W7GEX1_9STRA</name>
<dbReference type="InterPro" id="IPR000408">
    <property type="entry name" value="Reg_chr_condens"/>
</dbReference>
<keyword evidence="1" id="KW-0677">Repeat</keyword>
<organism evidence="4 5">
    <name type="scientific">Triparma columacea</name>
    <dbReference type="NCBI Taxonomy" id="722753"/>
    <lineage>
        <taxon>Eukaryota</taxon>
        <taxon>Sar</taxon>
        <taxon>Stramenopiles</taxon>
        <taxon>Ochrophyta</taxon>
        <taxon>Bolidophyceae</taxon>
        <taxon>Parmales</taxon>
        <taxon>Triparmaceae</taxon>
        <taxon>Triparma</taxon>
    </lineage>
</organism>
<dbReference type="PANTHER" id="PTHR22872">
    <property type="entry name" value="BTK-BINDING PROTEIN-RELATED"/>
    <property type="match status" value="1"/>
</dbReference>
<dbReference type="Proteomes" id="UP001165065">
    <property type="component" value="Unassembled WGS sequence"/>
</dbReference>
<dbReference type="PROSITE" id="PS00626">
    <property type="entry name" value="RCC1_2"/>
    <property type="match status" value="1"/>
</dbReference>
<proteinExistence type="predicted"/>
<dbReference type="OrthoDB" id="10256179at2759"/>
<accession>A0A9W7GEX1</accession>
<evidence type="ECO:0000256" key="1">
    <source>
        <dbReference type="ARBA" id="ARBA00022737"/>
    </source>
</evidence>
<dbReference type="AlphaFoldDB" id="A0A9W7GEX1"/>
<feature type="region of interest" description="Disordered" evidence="3">
    <location>
        <begin position="315"/>
        <end position="345"/>
    </location>
</feature>
<sequence length="370" mass="40062">MWFLPHGYVLGQNDLHPRTTPTVVDFSISNPIVGSCCGSGHTLLLTLTGTVYSFGRALEGQLGWPVHLKRTTPLPRSSITPEGRNEPGKVVFYKDEGATSRGVFTPDTSIQIVQLSASFDGHGSYAISDRGECYKWGKVDKEGTDSEVERVPRKFLVRKEEGRGGGYEKVVSVSGGSRHGVLVTENGLAWSFGAPGPWLGLGPSCKYKHPNPTKVLFPTPVLVNGASCGRQHTALTTTGGKIMTVGKAEFGRLGLNGNIIPRSSDPECAVPQVARLPGGDEGRKLRSEKKTVFSVTGSVWREAREAIGKFKEAKEKRIRDEDDTEWTSIPPPTPKAGTTSKPNSKRSIRKILLAAGSLHTFVATDDVDFY</sequence>
<dbReference type="InterPro" id="IPR051625">
    <property type="entry name" value="Signaling_Regulatory_Domain"/>
</dbReference>
<feature type="repeat" description="RCC1" evidence="2">
    <location>
        <begin position="131"/>
        <end position="186"/>
    </location>
</feature>
<evidence type="ECO:0000256" key="3">
    <source>
        <dbReference type="SAM" id="MobiDB-lite"/>
    </source>
</evidence>
<keyword evidence="5" id="KW-1185">Reference proteome</keyword>
<dbReference type="EMBL" id="BRYA01001457">
    <property type="protein sequence ID" value="GMI43607.1"/>
    <property type="molecule type" value="Genomic_DNA"/>
</dbReference>